<dbReference type="InterPro" id="IPR003114">
    <property type="entry name" value="Phox_assoc"/>
</dbReference>
<dbReference type="GO" id="GO:0035091">
    <property type="term" value="F:phosphatidylinositol binding"/>
    <property type="evidence" value="ECO:0007669"/>
    <property type="project" value="TreeGrafter"/>
</dbReference>
<dbReference type="PANTHER" id="PTHR22775:SF3">
    <property type="entry name" value="SORTING NEXIN-13"/>
    <property type="match status" value="1"/>
</dbReference>
<proteinExistence type="predicted"/>
<gene>
    <name evidence="3" type="ORF">LNINA_LOCUS2342</name>
</gene>
<organism evidence="3 4">
    <name type="scientific">Leptosia nina</name>
    <dbReference type="NCBI Taxonomy" id="320188"/>
    <lineage>
        <taxon>Eukaryota</taxon>
        <taxon>Metazoa</taxon>
        <taxon>Ecdysozoa</taxon>
        <taxon>Arthropoda</taxon>
        <taxon>Hexapoda</taxon>
        <taxon>Insecta</taxon>
        <taxon>Pterygota</taxon>
        <taxon>Neoptera</taxon>
        <taxon>Endopterygota</taxon>
        <taxon>Lepidoptera</taxon>
        <taxon>Glossata</taxon>
        <taxon>Ditrysia</taxon>
        <taxon>Papilionoidea</taxon>
        <taxon>Pieridae</taxon>
        <taxon>Pierinae</taxon>
        <taxon>Leptosia</taxon>
    </lineage>
</organism>
<dbReference type="AlphaFoldDB" id="A0AAV1J1N5"/>
<dbReference type="EMBL" id="CAVLEF010000003">
    <property type="protein sequence ID" value="CAK1542446.1"/>
    <property type="molecule type" value="Genomic_DNA"/>
</dbReference>
<sequence length="855" mass="97151">MLLVFRQLPWFLRLNKPLKYDVKEITEKFPLATYLASVLPQLPEKAKSIECKDYDTNELSVITTVLERKLVSSWYIQYISQEISFPFACKQLLDQMISKGFQICNKIETKDVYVHICAIGISHLKEYKKALKRHEKSPSKTTETLYKRIHHISDPKNKKSATADHCVNIIRIILKELVPWELWDTPHSELLVRILAKKLDTFIDSTISDPLWLNDKLITILASTKEEKVEKKEPHFQEEQKIVKDEKLDIQALGSNEFKDIPEEANKVDNVGGMEKNDKCIEAKEVVTSTESVEIKPVLRQRRGRQGKNEVKIYDRIIEGSVKTWETDMDLQCISMGQDLLASLDELTLSRLWGHEETETSPNIRSVSPQPLWFGEEDAIDLDTETSKDTKGSPKATDALLKDIQSTMNQAKSKIGDLQVPLHVDKRPSDEAAGMMEGLLDKGIAGIKKGLRLTGLSDDSQEKSPSHKSGEKISPSEMNRQRQGKLEMVTEHRDIKEFIPKDEANSAPILIKQQRVTSQDSTSQVRARVEHLPFSLSDSPEPQYEEAADLSHTIAKLRSLLNEATPRTEEIWWEGAEETRGRTQSHNSERHVDTATLADEYDMNLERNASPGQTTNNMQRLDKLFQRTVTGVFNSIKTAVGAEGEGEPPRQWTYVATNMEISVGSAVARLVGSRRAMSHVDTALDSLQQLPAPVSQPPPSDDFEEWCVGQARWSSTCEVLCELGLFEEHVSYRIATLLLADVAETLICTWLEELTAWTRKQVFAVFEEMSEERSEPVIKETVRELNVDETCHIIMEKLPETYIFGEETLSRAVRLLISSFSHKSVNQDVMYRVLDLIAAHFKKSAALRSYSFDNN</sequence>
<dbReference type="Pfam" id="PF02194">
    <property type="entry name" value="PXA"/>
    <property type="match status" value="1"/>
</dbReference>
<evidence type="ECO:0000313" key="3">
    <source>
        <dbReference type="EMBL" id="CAK1542446.1"/>
    </source>
</evidence>
<dbReference type="Proteomes" id="UP001497472">
    <property type="component" value="Unassembled WGS sequence"/>
</dbReference>
<evidence type="ECO:0000259" key="2">
    <source>
        <dbReference type="Pfam" id="PF02194"/>
    </source>
</evidence>
<evidence type="ECO:0000256" key="1">
    <source>
        <dbReference type="SAM" id="MobiDB-lite"/>
    </source>
</evidence>
<reference evidence="3 4" key="1">
    <citation type="submission" date="2023-11" db="EMBL/GenBank/DDBJ databases">
        <authorList>
            <person name="Okamura Y."/>
        </authorList>
    </citation>
    <scope>NUCLEOTIDE SEQUENCE [LARGE SCALE GENOMIC DNA]</scope>
</reference>
<feature type="region of interest" description="Disordered" evidence="1">
    <location>
        <begin position="455"/>
        <end position="485"/>
    </location>
</feature>
<accession>A0AAV1J1N5</accession>
<name>A0AAV1J1N5_9NEOP</name>
<keyword evidence="4" id="KW-1185">Reference proteome</keyword>
<feature type="domain" description="PXA" evidence="2">
    <location>
        <begin position="58"/>
        <end position="218"/>
    </location>
</feature>
<feature type="compositionally biased region" description="Basic and acidic residues" evidence="1">
    <location>
        <begin position="460"/>
        <end position="471"/>
    </location>
</feature>
<comment type="caution">
    <text evidence="3">The sequence shown here is derived from an EMBL/GenBank/DDBJ whole genome shotgun (WGS) entry which is preliminary data.</text>
</comment>
<evidence type="ECO:0000313" key="4">
    <source>
        <dbReference type="Proteomes" id="UP001497472"/>
    </source>
</evidence>
<protein>
    <recommendedName>
        <fullName evidence="2">PXA domain-containing protein</fullName>
    </recommendedName>
</protein>
<dbReference type="PANTHER" id="PTHR22775">
    <property type="entry name" value="SORTING NEXIN"/>
    <property type="match status" value="1"/>
</dbReference>